<evidence type="ECO:0000259" key="10">
    <source>
        <dbReference type="PROSITE" id="PS50994"/>
    </source>
</evidence>
<keyword evidence="4" id="KW-0540">Nuclease</keyword>
<dbReference type="Pfam" id="PF00665">
    <property type="entry name" value="rve"/>
    <property type="match status" value="1"/>
</dbReference>
<dbReference type="Gene3D" id="3.30.70.270">
    <property type="match status" value="2"/>
</dbReference>
<dbReference type="InterPro" id="IPR036875">
    <property type="entry name" value="Znf_CCHC_sf"/>
</dbReference>
<dbReference type="SUPFAM" id="SSF50630">
    <property type="entry name" value="Acid proteases"/>
    <property type="match status" value="1"/>
</dbReference>
<dbReference type="InterPro" id="IPR041373">
    <property type="entry name" value="RT_RNaseH"/>
</dbReference>
<dbReference type="GO" id="GO:0006508">
    <property type="term" value="P:proteolysis"/>
    <property type="evidence" value="ECO:0007669"/>
    <property type="project" value="InterPro"/>
</dbReference>
<dbReference type="RefSeq" id="XP_055860825.1">
    <property type="nucleotide sequence ID" value="XM_056004850.1"/>
</dbReference>
<evidence type="ECO:0000256" key="3">
    <source>
        <dbReference type="ARBA" id="ARBA00022695"/>
    </source>
</evidence>
<dbReference type="GO" id="GO:0015074">
    <property type="term" value="P:DNA integration"/>
    <property type="evidence" value="ECO:0007669"/>
    <property type="project" value="InterPro"/>
</dbReference>
<evidence type="ECO:0000256" key="4">
    <source>
        <dbReference type="ARBA" id="ARBA00022722"/>
    </source>
</evidence>
<feature type="region of interest" description="Disordered" evidence="8">
    <location>
        <begin position="1115"/>
        <end position="1219"/>
    </location>
</feature>
<dbReference type="Proteomes" id="UP001165740">
    <property type="component" value="Chromosome 11"/>
</dbReference>
<dbReference type="Pfam" id="PF13975">
    <property type="entry name" value="gag-asp_proteas"/>
    <property type="match status" value="1"/>
</dbReference>
<dbReference type="EC" id="2.7.7.49" evidence="1"/>
<dbReference type="GO" id="GO:0004519">
    <property type="term" value="F:endonuclease activity"/>
    <property type="evidence" value="ECO:0007669"/>
    <property type="project" value="UniProtKB-KW"/>
</dbReference>
<dbReference type="PROSITE" id="PS50994">
    <property type="entry name" value="INTEGRASE"/>
    <property type="match status" value="1"/>
</dbReference>
<dbReference type="InterPro" id="IPR043502">
    <property type="entry name" value="DNA/RNA_pol_sf"/>
</dbReference>
<accession>A0A9W2YDM7</accession>
<gene>
    <name evidence="12 13" type="primary">LOC106063790</name>
</gene>
<dbReference type="GO" id="GO:0004190">
    <property type="term" value="F:aspartic-type endopeptidase activity"/>
    <property type="evidence" value="ECO:0007669"/>
    <property type="project" value="InterPro"/>
</dbReference>
<evidence type="ECO:0000313" key="11">
    <source>
        <dbReference type="Proteomes" id="UP001165740"/>
    </source>
</evidence>
<dbReference type="OrthoDB" id="6228606at2759"/>
<dbReference type="InterPro" id="IPR001969">
    <property type="entry name" value="Aspartic_peptidase_AS"/>
</dbReference>
<dbReference type="Pfam" id="PF17917">
    <property type="entry name" value="RT_RNaseH"/>
    <property type="match status" value="1"/>
</dbReference>
<dbReference type="SUPFAM" id="SSF53098">
    <property type="entry name" value="Ribonuclease H-like"/>
    <property type="match status" value="1"/>
</dbReference>
<dbReference type="CDD" id="cd01647">
    <property type="entry name" value="RT_LTR"/>
    <property type="match status" value="1"/>
</dbReference>
<evidence type="ECO:0000256" key="8">
    <source>
        <dbReference type="SAM" id="MobiDB-lite"/>
    </source>
</evidence>
<feature type="compositionally biased region" description="Basic and acidic residues" evidence="8">
    <location>
        <begin position="1164"/>
        <end position="1177"/>
    </location>
</feature>
<feature type="compositionally biased region" description="Polar residues" evidence="8">
    <location>
        <begin position="1190"/>
        <end position="1205"/>
    </location>
</feature>
<keyword evidence="2" id="KW-0808">Transferase</keyword>
<dbReference type="InterPro" id="IPR012337">
    <property type="entry name" value="RNaseH-like_sf"/>
</dbReference>
<organism evidence="11 13">
    <name type="scientific">Biomphalaria glabrata</name>
    <name type="common">Bloodfluke planorb</name>
    <name type="synonym">Freshwater snail</name>
    <dbReference type="NCBI Taxonomy" id="6526"/>
    <lineage>
        <taxon>Eukaryota</taxon>
        <taxon>Metazoa</taxon>
        <taxon>Spiralia</taxon>
        <taxon>Lophotrochozoa</taxon>
        <taxon>Mollusca</taxon>
        <taxon>Gastropoda</taxon>
        <taxon>Heterobranchia</taxon>
        <taxon>Euthyneura</taxon>
        <taxon>Panpulmonata</taxon>
        <taxon>Hygrophila</taxon>
        <taxon>Lymnaeoidea</taxon>
        <taxon>Planorbidae</taxon>
        <taxon>Biomphalaria</taxon>
    </lineage>
</organism>
<dbReference type="GO" id="GO:0003676">
    <property type="term" value="F:nucleic acid binding"/>
    <property type="evidence" value="ECO:0007669"/>
    <property type="project" value="InterPro"/>
</dbReference>
<evidence type="ECO:0000313" key="12">
    <source>
        <dbReference type="RefSeq" id="XP_013077712.2"/>
    </source>
</evidence>
<dbReference type="InterPro" id="IPR021109">
    <property type="entry name" value="Peptidase_aspartic_dom_sf"/>
</dbReference>
<dbReference type="SUPFAM" id="SSF57756">
    <property type="entry name" value="Retrovirus zinc finger-like domains"/>
    <property type="match status" value="1"/>
</dbReference>
<dbReference type="RefSeq" id="XP_013077712.2">
    <property type="nucleotide sequence ID" value="XM_013222258.2"/>
</dbReference>
<dbReference type="InterPro" id="IPR043128">
    <property type="entry name" value="Rev_trsase/Diguanyl_cyclase"/>
</dbReference>
<dbReference type="Gene3D" id="4.10.60.10">
    <property type="entry name" value="Zinc finger, CCHC-type"/>
    <property type="match status" value="1"/>
</dbReference>
<keyword evidence="5" id="KW-0255">Endonuclease</keyword>
<evidence type="ECO:0000256" key="5">
    <source>
        <dbReference type="ARBA" id="ARBA00022759"/>
    </source>
</evidence>
<name>A0A9W2YDM7_BIOGL</name>
<dbReference type="PANTHER" id="PTHR37984">
    <property type="entry name" value="PROTEIN CBG26694"/>
    <property type="match status" value="1"/>
</dbReference>
<evidence type="ECO:0000256" key="1">
    <source>
        <dbReference type="ARBA" id="ARBA00012493"/>
    </source>
</evidence>
<dbReference type="Pfam" id="PF00078">
    <property type="entry name" value="RVT_1"/>
    <property type="match status" value="1"/>
</dbReference>
<dbReference type="Gene3D" id="3.10.10.10">
    <property type="entry name" value="HIV Type 1 Reverse Transcriptase, subunit A, domain 1"/>
    <property type="match status" value="1"/>
</dbReference>
<dbReference type="CDD" id="cd00303">
    <property type="entry name" value="retropepsin_like"/>
    <property type="match status" value="1"/>
</dbReference>
<dbReference type="AlphaFoldDB" id="A0A9W2YDM7"/>
<dbReference type="SUPFAM" id="SSF56672">
    <property type="entry name" value="DNA/RNA polymerases"/>
    <property type="match status" value="1"/>
</dbReference>
<dbReference type="CDD" id="cd09274">
    <property type="entry name" value="RNase_HI_RT_Ty3"/>
    <property type="match status" value="1"/>
</dbReference>
<sequence length="1219" mass="138782">MERLFRPKELDIEPSSPSAAEKWLHWLRTFENFISSVSHCEIDKKKLLENYVSSSVFQYISECTTFEESIKVLQNVYVKPKSKIFARHMITLCRQENGQTVDSFLLKLKSMAKDCDFKAVTAEEHRDIFVRDAFITGLASNSIRLRLLEKSTLTLQCAYEEARQLEYAHNHAMAYNICSETPCGASAHEESLSPMTKVEHEVSAATSKRCFFCGNSPHQRFRCPARDATCNLCGKRGHFQKVCKSTRQTLKSTTSAIVKADDDTSRTTTVGSSWASTPASGLTKSTISILVNGVPLKALVDTGSSESYISSSIAKRYKWKLETSRNRIYMASTHLSRTTHGHIFAKIKYKDEQYESVKLSLLDGLVSDVILGLDFISQHEKLMIPFEGKRSTLQVCTLKAARVEAPRLFANLAPNCHPIATKSRKYSMPDSKFIQTEIKRLLSDKIIEPSTSPWRAQIIVTTNERHKKRMVIDYSQTINRFTYLDAYPVPKVDELVQEISKYSMYSTFDLKSAYHQIPIRDDEKQYTAFEAGGKLYQFCRIPFGVTNGVAAFQRTINAIIEEAGLQDTFAYVDNVTICGLDSISHDQNLQRFLNAAKKYGITFNNDKSAIATNKVCLLGYEISQGQLRPDPERFQALRNLPPPQDMKSQKRVIGLLSYYSQWIPNFSNKIHLLVNNKAFPPPEQVQQAFKQLKHELENAAVSTIDYNRPLTVETDASDIAIAATLNQDGRPVAFFSRTLTNSERRHSAVEKEAYAIVEALRKWLHYLISRPFTLVTDQRSVSFMFDQQNKGKIKNEKIQRWRLELSCFQYDVVYRPGKQNAAADTFSRNHFASAMTGEDLKLLHNNLCHPGVTRLLHFVRTKNLPFSCEDVRKVVNQCKTCAELKPRFFKQFSGTLIKATQPYQRVSIDFKGPLPSATHNKYLLTMVDEYSRFPFAYPCPDMSSSTVIKCLNQLFSFVGMPEYVHSDRGTSFMSREVQSFLHERGIATSRTTAFNPSGNGQIERLNKTLWNAVTLALKDLDLPISRWELVLNQALYSIRSLLSTATNETPHERVFRFNRKSSFGISIPTWLSSPGRVLLRRENRSSKYDPLTEEVELLMCNPQYAVVRLPSGKEETVSLRRLAPTPSPSTTTSEPSFFPQGEDNEYPPETRNTEVPVNTPTVIQERKEPLVGSEDLRALPLENTPLDAQELTSDSQTVEQDSQPRYNLRERRTRPNYRV</sequence>
<feature type="compositionally biased region" description="Polar residues" evidence="8">
    <location>
        <begin position="1153"/>
        <end position="1162"/>
    </location>
</feature>
<dbReference type="KEGG" id="bgt:106063790"/>
<keyword evidence="7" id="KW-0695">RNA-directed DNA polymerase</keyword>
<dbReference type="GeneID" id="106063790"/>
<evidence type="ECO:0000256" key="2">
    <source>
        <dbReference type="ARBA" id="ARBA00022679"/>
    </source>
</evidence>
<dbReference type="InterPro" id="IPR000477">
    <property type="entry name" value="RT_dom"/>
</dbReference>
<dbReference type="SMART" id="SM00343">
    <property type="entry name" value="ZnF_C2HC"/>
    <property type="match status" value="2"/>
</dbReference>
<dbReference type="InterPro" id="IPR001584">
    <property type="entry name" value="Integrase_cat-core"/>
</dbReference>
<evidence type="ECO:0000313" key="13">
    <source>
        <dbReference type="RefSeq" id="XP_055860825.1"/>
    </source>
</evidence>
<dbReference type="InterPro" id="IPR036397">
    <property type="entry name" value="RNaseH_sf"/>
</dbReference>
<dbReference type="GO" id="GO:0003964">
    <property type="term" value="F:RNA-directed DNA polymerase activity"/>
    <property type="evidence" value="ECO:0007669"/>
    <property type="project" value="UniProtKB-KW"/>
</dbReference>
<dbReference type="InterPro" id="IPR050951">
    <property type="entry name" value="Retrovirus_Pol_polyprotein"/>
</dbReference>
<reference evidence="12 13" key="1">
    <citation type="submission" date="2025-04" db="UniProtKB">
        <authorList>
            <consortium name="RefSeq"/>
        </authorList>
    </citation>
    <scope>IDENTIFICATION</scope>
</reference>
<keyword evidence="6" id="KW-0378">Hydrolase</keyword>
<dbReference type="GO" id="GO:0008270">
    <property type="term" value="F:zinc ion binding"/>
    <property type="evidence" value="ECO:0007669"/>
    <property type="project" value="InterPro"/>
</dbReference>
<dbReference type="Gene3D" id="2.40.70.10">
    <property type="entry name" value="Acid Proteases"/>
    <property type="match status" value="1"/>
</dbReference>
<feature type="domain" description="Integrase catalytic" evidence="10">
    <location>
        <begin position="898"/>
        <end position="1058"/>
    </location>
</feature>
<evidence type="ECO:0000256" key="6">
    <source>
        <dbReference type="ARBA" id="ARBA00022801"/>
    </source>
</evidence>
<dbReference type="PANTHER" id="PTHR37984:SF9">
    <property type="entry name" value="INTEGRASE CATALYTIC DOMAIN-CONTAINING PROTEIN"/>
    <property type="match status" value="1"/>
</dbReference>
<dbReference type="Gene3D" id="3.30.420.10">
    <property type="entry name" value="Ribonuclease H-like superfamily/Ribonuclease H"/>
    <property type="match status" value="1"/>
</dbReference>
<feature type="domain" description="Reverse transcriptase" evidence="9">
    <location>
        <begin position="440"/>
        <end position="622"/>
    </location>
</feature>
<keyword evidence="11" id="KW-1185">Reference proteome</keyword>
<dbReference type="PROSITE" id="PS00141">
    <property type="entry name" value="ASP_PROTEASE"/>
    <property type="match status" value="1"/>
</dbReference>
<protein>
    <recommendedName>
        <fullName evidence="1">RNA-directed DNA polymerase</fullName>
        <ecNumber evidence="1">2.7.7.49</ecNumber>
    </recommendedName>
</protein>
<dbReference type="PROSITE" id="PS50878">
    <property type="entry name" value="RT_POL"/>
    <property type="match status" value="1"/>
</dbReference>
<proteinExistence type="predicted"/>
<evidence type="ECO:0000256" key="7">
    <source>
        <dbReference type="ARBA" id="ARBA00022918"/>
    </source>
</evidence>
<evidence type="ECO:0000259" key="9">
    <source>
        <dbReference type="PROSITE" id="PS50878"/>
    </source>
</evidence>
<keyword evidence="3" id="KW-0548">Nucleotidyltransferase</keyword>
<dbReference type="InterPro" id="IPR001878">
    <property type="entry name" value="Znf_CCHC"/>
</dbReference>